<evidence type="ECO:0000313" key="6">
    <source>
        <dbReference type="Proteomes" id="UP000005408"/>
    </source>
</evidence>
<keyword evidence="6" id="KW-1185">Reference proteome</keyword>
<organism evidence="5 6">
    <name type="scientific">Magallana gigas</name>
    <name type="common">Pacific oyster</name>
    <name type="synonym">Crassostrea gigas</name>
    <dbReference type="NCBI Taxonomy" id="29159"/>
    <lineage>
        <taxon>Eukaryota</taxon>
        <taxon>Metazoa</taxon>
        <taxon>Spiralia</taxon>
        <taxon>Lophotrochozoa</taxon>
        <taxon>Mollusca</taxon>
        <taxon>Bivalvia</taxon>
        <taxon>Autobranchia</taxon>
        <taxon>Pteriomorphia</taxon>
        <taxon>Ostreida</taxon>
        <taxon>Ostreoidea</taxon>
        <taxon>Ostreidae</taxon>
        <taxon>Magallana</taxon>
    </lineage>
</organism>
<dbReference type="PIRSF" id="PIRSF037037">
    <property type="entry name" value="Kelch-like_protein_gigaxonin"/>
    <property type="match status" value="1"/>
</dbReference>
<dbReference type="SUPFAM" id="SSF54695">
    <property type="entry name" value="POZ domain"/>
    <property type="match status" value="1"/>
</dbReference>
<dbReference type="OMA" id="VRPMSTS"/>
<dbReference type="Gene3D" id="1.25.40.420">
    <property type="match status" value="1"/>
</dbReference>
<dbReference type="InterPro" id="IPR006652">
    <property type="entry name" value="Kelch_1"/>
</dbReference>
<dbReference type="FunFam" id="3.30.710.10:FF:000001">
    <property type="entry name" value="Kelch-like family member 20"/>
    <property type="match status" value="1"/>
</dbReference>
<feature type="domain" description="BTB" evidence="4">
    <location>
        <begin position="84"/>
        <end position="151"/>
    </location>
</feature>
<keyword evidence="1" id="KW-0880">Kelch repeat</keyword>
<sequence>MAQGPPLPHRSDSLPDYQLTPPIPPKPKFASEPQSDKKSGILKKMATMDQLNMEISVNQEIESKNHYRNCFKTFHDYYLKGQLCDIDIKVGEKTFSCHRVILSSVSNYFRTMFMSEMTESRQREVTIHDIDESAMEKLVQYAYTAKVQLTTENVQPILYAASILQIEMVAKACCEFMKKHLHPTNCIGVHNFAHQHNRIELIKMADDYILENFLEVVDTEEFKTLPIDLLEKLVSSPDLNVENENQIYEGVMKWVKMDTENRKCHLGKLMSKIKLPLLSAAYLLQTVATEELIRKDLECRDYVDEAKAYQMSLASLVSNVRISENTRPRKSYAGVLFCVGGRGASGDPFKSIEVYDPRRNRWFQVSEMNTRRRHVGVCCSGGLLYAIGGHDGTKHLKSGEVFDPALNTWKSSVKPMSTPRRGIALACLGAAIYAVGGLDDSTCYSLVERYDPSVDQWTMVANMNIPRGGVGVTALKDNIYAVGGNDGISSLDKCEKYDPLLNKWTFIAPMNRHRAGAGVAELDGYLYVVGGFDDSSPLDSCERYDPHTNTWTFVTGMSCCRGGVGVASLGGQMYAVGGHDGSNYLSSVESYDPIEDKWTFVSSIGNCRAGAGISYASYTSTMLISCGICADGRMPTI</sequence>
<dbReference type="InterPro" id="IPR011333">
    <property type="entry name" value="SKP1/BTB/POZ_sf"/>
</dbReference>
<dbReference type="Pfam" id="PF00651">
    <property type="entry name" value="BTB"/>
    <property type="match status" value="1"/>
</dbReference>
<feature type="region of interest" description="Disordered" evidence="3">
    <location>
        <begin position="1"/>
        <end position="37"/>
    </location>
</feature>
<dbReference type="Pfam" id="PF07707">
    <property type="entry name" value="BACK"/>
    <property type="match status" value="1"/>
</dbReference>
<keyword evidence="2" id="KW-0677">Repeat</keyword>
<dbReference type="EnsemblMetazoa" id="G26122.1">
    <property type="protein sequence ID" value="G26122.1:cds"/>
    <property type="gene ID" value="G26122"/>
</dbReference>
<dbReference type="PANTHER" id="PTHR24412:SF419">
    <property type="entry name" value="KELCH-LIKE PROTEIN 20"/>
    <property type="match status" value="1"/>
</dbReference>
<evidence type="ECO:0000259" key="4">
    <source>
        <dbReference type="PROSITE" id="PS50097"/>
    </source>
</evidence>
<dbReference type="InterPro" id="IPR011705">
    <property type="entry name" value="BACK"/>
</dbReference>
<dbReference type="InterPro" id="IPR017096">
    <property type="entry name" value="BTB-kelch_protein"/>
</dbReference>
<dbReference type="Pfam" id="PF24681">
    <property type="entry name" value="Kelch_KLHDC2_KLHL20_DRC7"/>
    <property type="match status" value="1"/>
</dbReference>
<dbReference type="PROSITE" id="PS50097">
    <property type="entry name" value="BTB"/>
    <property type="match status" value="1"/>
</dbReference>
<dbReference type="CDD" id="cd18238">
    <property type="entry name" value="BTB_POZ_KLHL8"/>
    <property type="match status" value="1"/>
</dbReference>
<dbReference type="SMART" id="SM00875">
    <property type="entry name" value="BACK"/>
    <property type="match status" value="1"/>
</dbReference>
<dbReference type="AlphaFoldDB" id="A0A8W8L2Z1"/>
<dbReference type="InterPro" id="IPR000210">
    <property type="entry name" value="BTB/POZ_dom"/>
</dbReference>
<dbReference type="SUPFAM" id="SSF117281">
    <property type="entry name" value="Kelch motif"/>
    <property type="match status" value="2"/>
</dbReference>
<reference evidence="5" key="1">
    <citation type="submission" date="2022-08" db="UniProtKB">
        <authorList>
            <consortium name="EnsemblMetazoa"/>
        </authorList>
    </citation>
    <scope>IDENTIFICATION</scope>
    <source>
        <strain evidence="5">05x7-T-G4-1.051#20</strain>
    </source>
</reference>
<accession>A0A8W8L2Z1</accession>
<dbReference type="FunFam" id="1.25.40.420:FF:000001">
    <property type="entry name" value="Kelch-like family member 12"/>
    <property type="match status" value="1"/>
</dbReference>
<evidence type="ECO:0000256" key="2">
    <source>
        <dbReference type="ARBA" id="ARBA00022737"/>
    </source>
</evidence>
<dbReference type="PANTHER" id="PTHR24412">
    <property type="entry name" value="KELCH PROTEIN"/>
    <property type="match status" value="1"/>
</dbReference>
<protein>
    <recommendedName>
        <fullName evidence="4">BTB domain-containing protein</fullName>
    </recommendedName>
</protein>
<dbReference type="InterPro" id="IPR015915">
    <property type="entry name" value="Kelch-typ_b-propeller"/>
</dbReference>
<evidence type="ECO:0000256" key="3">
    <source>
        <dbReference type="SAM" id="MobiDB-lite"/>
    </source>
</evidence>
<dbReference type="Gene3D" id="2.120.10.80">
    <property type="entry name" value="Kelch-type beta propeller"/>
    <property type="match status" value="2"/>
</dbReference>
<dbReference type="Proteomes" id="UP000005408">
    <property type="component" value="Unassembled WGS sequence"/>
</dbReference>
<dbReference type="CDD" id="cd18448">
    <property type="entry name" value="BACK_KLHL8"/>
    <property type="match status" value="1"/>
</dbReference>
<dbReference type="Gene3D" id="3.30.710.10">
    <property type="entry name" value="Potassium Channel Kv1.1, Chain A"/>
    <property type="match status" value="1"/>
</dbReference>
<evidence type="ECO:0000313" key="5">
    <source>
        <dbReference type="EnsemblMetazoa" id="G26122.1:cds"/>
    </source>
</evidence>
<evidence type="ECO:0000256" key="1">
    <source>
        <dbReference type="ARBA" id="ARBA00022441"/>
    </source>
</evidence>
<dbReference type="SMART" id="SM00612">
    <property type="entry name" value="Kelch"/>
    <property type="match status" value="6"/>
</dbReference>
<name>A0A8W8L2Z1_MAGGI</name>
<proteinExistence type="predicted"/>
<dbReference type="SMART" id="SM00225">
    <property type="entry name" value="BTB"/>
    <property type="match status" value="1"/>
</dbReference>
<dbReference type="Pfam" id="PF01344">
    <property type="entry name" value="Kelch_1"/>
    <property type="match status" value="2"/>
</dbReference>